<evidence type="ECO:0000313" key="7">
    <source>
        <dbReference type="EMBL" id="ANU62503.1"/>
    </source>
</evidence>
<evidence type="ECO:0000259" key="6">
    <source>
        <dbReference type="Pfam" id="PF12637"/>
    </source>
</evidence>
<gene>
    <name evidence="7" type="ORF">A4V02_01265</name>
</gene>
<feature type="domain" description="TSCPD" evidence="6">
    <location>
        <begin position="5"/>
        <end position="78"/>
    </location>
</feature>
<accession>A0A1Z2XF02</accession>
<keyword evidence="4" id="KW-0547">Nucleotide-binding</keyword>
<keyword evidence="3" id="KW-0237">DNA synthesis</keyword>
<sequence length="84" mass="8775">MTYQYSTQGTCSRLIEIELDNGVIKSVSFTGGCHGNLQGISSLVCGMTPDEVIARLGGIRCGGKDTSCPDQLARALKANLANPA</sequence>
<dbReference type="Pfam" id="PF12637">
    <property type="entry name" value="TSCPD"/>
    <property type="match status" value="1"/>
</dbReference>
<proteinExistence type="inferred from homology"/>
<dbReference type="GeneID" id="65535463"/>
<evidence type="ECO:0000256" key="4">
    <source>
        <dbReference type="ARBA" id="ARBA00022741"/>
    </source>
</evidence>
<name>A0A1B1S6S2_9BACT</name>
<dbReference type="GO" id="GO:0000166">
    <property type="term" value="F:nucleotide binding"/>
    <property type="evidence" value="ECO:0007669"/>
    <property type="project" value="UniProtKB-KW"/>
</dbReference>
<dbReference type="OrthoDB" id="9801525at2"/>
<dbReference type="EMBL" id="CP015402">
    <property type="protein sequence ID" value="ANU62503.1"/>
    <property type="molecule type" value="Genomic_DNA"/>
</dbReference>
<comment type="similarity">
    <text evidence="1">Belongs to the ribonucleoside diphosphate reductase class-2 family.</text>
</comment>
<evidence type="ECO:0000256" key="2">
    <source>
        <dbReference type="ARBA" id="ARBA00012274"/>
    </source>
</evidence>
<dbReference type="STRING" id="1796646.A4V02_01265"/>
<evidence type="ECO:0000256" key="1">
    <source>
        <dbReference type="ARBA" id="ARBA00007405"/>
    </source>
</evidence>
<evidence type="ECO:0000256" key="3">
    <source>
        <dbReference type="ARBA" id="ARBA00022634"/>
    </source>
</evidence>
<keyword evidence="8" id="KW-1185">Reference proteome</keyword>
<evidence type="ECO:0000313" key="8">
    <source>
        <dbReference type="Proteomes" id="UP000186351"/>
    </source>
</evidence>
<dbReference type="AlphaFoldDB" id="A0A1B1S6S2"/>
<dbReference type="KEGG" id="pary:A4V02_01265"/>
<dbReference type="GO" id="GO:0004748">
    <property type="term" value="F:ribonucleoside-diphosphate reductase activity, thioredoxin disulfide as acceptor"/>
    <property type="evidence" value="ECO:0007669"/>
    <property type="project" value="UniProtKB-EC"/>
</dbReference>
<comment type="catalytic activity">
    <reaction evidence="5">
        <text>a 2'-deoxyribonucleoside 5'-diphosphate + [thioredoxin]-disulfide + H2O = a ribonucleoside 5'-diphosphate + [thioredoxin]-dithiol</text>
        <dbReference type="Rhea" id="RHEA:23252"/>
        <dbReference type="Rhea" id="RHEA-COMP:10698"/>
        <dbReference type="Rhea" id="RHEA-COMP:10700"/>
        <dbReference type="ChEBI" id="CHEBI:15377"/>
        <dbReference type="ChEBI" id="CHEBI:29950"/>
        <dbReference type="ChEBI" id="CHEBI:50058"/>
        <dbReference type="ChEBI" id="CHEBI:57930"/>
        <dbReference type="ChEBI" id="CHEBI:73316"/>
        <dbReference type="EC" id="1.17.4.1"/>
    </reaction>
</comment>
<dbReference type="Proteomes" id="UP000186351">
    <property type="component" value="Chromosome"/>
</dbReference>
<dbReference type="EC" id="1.17.4.1" evidence="2"/>
<accession>A0A1B1S6S2</accession>
<reference evidence="8" key="1">
    <citation type="submission" date="2016-04" db="EMBL/GenBank/DDBJ databases">
        <title>Complete Genome Sequences of Twelve Strains of a Stable Defined Moderately Diverse Mouse Microbiota 2 (sDMDMm2).</title>
        <authorList>
            <person name="Uchimura Y."/>
            <person name="Wyss M."/>
            <person name="Brugiroux S."/>
            <person name="Limenitakis J.P."/>
            <person name="Stecher B."/>
            <person name="McCoy K.D."/>
            <person name="Macpherson A.J."/>
        </authorList>
    </citation>
    <scope>NUCLEOTIDE SEQUENCE [LARGE SCALE GENOMIC DNA]</scope>
    <source>
        <strain evidence="8">YL27</strain>
    </source>
</reference>
<organism evidence="7 8">
    <name type="scientific">Muribaculum intestinale</name>
    <dbReference type="NCBI Taxonomy" id="1796646"/>
    <lineage>
        <taxon>Bacteria</taxon>
        <taxon>Pseudomonadati</taxon>
        <taxon>Bacteroidota</taxon>
        <taxon>Bacteroidia</taxon>
        <taxon>Bacteroidales</taxon>
        <taxon>Muribaculaceae</taxon>
        <taxon>Muribaculum</taxon>
    </lineage>
</organism>
<dbReference type="NCBIfam" id="TIGR03905">
    <property type="entry name" value="TIGR03905_4_Cys"/>
    <property type="match status" value="1"/>
</dbReference>
<dbReference type="GO" id="GO:0071897">
    <property type="term" value="P:DNA biosynthetic process"/>
    <property type="evidence" value="ECO:0007669"/>
    <property type="project" value="UniProtKB-KW"/>
</dbReference>
<evidence type="ECO:0000256" key="5">
    <source>
        <dbReference type="ARBA" id="ARBA00047754"/>
    </source>
</evidence>
<dbReference type="InterPro" id="IPR023806">
    <property type="entry name" value="CHP03905"/>
</dbReference>
<protein>
    <recommendedName>
        <fullName evidence="2">ribonucleoside-diphosphate reductase</fullName>
        <ecNumber evidence="2">1.17.4.1</ecNumber>
    </recommendedName>
</protein>
<dbReference type="RefSeq" id="WP_068959899.1">
    <property type="nucleotide sequence ID" value="NZ_CAJTAP010000017.1"/>
</dbReference>
<dbReference type="InterPro" id="IPR024434">
    <property type="entry name" value="TSCPD_dom"/>
</dbReference>